<name>A0A7G9WJ10_9FIRM</name>
<evidence type="ECO:0000313" key="3">
    <source>
        <dbReference type="Proteomes" id="UP000516046"/>
    </source>
</evidence>
<dbReference type="KEGG" id="caml:H6X83_03215"/>
<evidence type="ECO:0000256" key="1">
    <source>
        <dbReference type="SAM" id="Coils"/>
    </source>
</evidence>
<evidence type="ECO:0000313" key="2">
    <source>
        <dbReference type="EMBL" id="QNO18672.1"/>
    </source>
</evidence>
<organism evidence="2 3">
    <name type="scientific">Caproicibacterium amylolyticum</name>
    <dbReference type="NCBI Taxonomy" id="2766537"/>
    <lineage>
        <taxon>Bacteria</taxon>
        <taxon>Bacillati</taxon>
        <taxon>Bacillota</taxon>
        <taxon>Clostridia</taxon>
        <taxon>Eubacteriales</taxon>
        <taxon>Oscillospiraceae</taxon>
        <taxon>Caproicibacterium</taxon>
    </lineage>
</organism>
<reference evidence="2 3" key="1">
    <citation type="submission" date="2020-08" db="EMBL/GenBank/DDBJ databases">
        <authorList>
            <person name="Ren C."/>
            <person name="Gu Y."/>
            <person name="Xu Y."/>
        </authorList>
    </citation>
    <scope>NUCLEOTIDE SEQUENCE [LARGE SCALE GENOMIC DNA]</scope>
    <source>
        <strain evidence="2 3">LBM18003</strain>
    </source>
</reference>
<dbReference type="Proteomes" id="UP000516046">
    <property type="component" value="Chromosome"/>
</dbReference>
<feature type="coiled-coil region" evidence="1">
    <location>
        <begin position="23"/>
        <end position="50"/>
    </location>
</feature>
<dbReference type="EMBL" id="CP060696">
    <property type="protein sequence ID" value="QNO18672.1"/>
    <property type="molecule type" value="Genomic_DNA"/>
</dbReference>
<dbReference type="RefSeq" id="WP_212507738.1">
    <property type="nucleotide sequence ID" value="NZ_CP060696.1"/>
</dbReference>
<accession>A0A7G9WJ10</accession>
<gene>
    <name evidence="2" type="ORF">H6X83_03215</name>
</gene>
<keyword evidence="3" id="KW-1185">Reference proteome</keyword>
<keyword evidence="1" id="KW-0175">Coiled coil</keyword>
<dbReference type="AlphaFoldDB" id="A0A7G9WJ10"/>
<protein>
    <recommendedName>
        <fullName evidence="4">DUF4315 family protein</fullName>
    </recommendedName>
</protein>
<proteinExistence type="predicted"/>
<evidence type="ECO:0008006" key="4">
    <source>
        <dbReference type="Google" id="ProtNLM"/>
    </source>
</evidence>
<sequence>MPRRKKEENMSLNERIELVDTQISECKESLVSLKSQRKELENARDEEAMQNIYDFIKASDMTPTEFLSVLQEKAAGQEEL</sequence>